<reference evidence="1" key="1">
    <citation type="submission" date="2018-05" db="EMBL/GenBank/DDBJ databases">
        <authorList>
            <person name="Lanie J.A."/>
            <person name="Ng W.-L."/>
            <person name="Kazmierczak K.M."/>
            <person name="Andrzejewski T.M."/>
            <person name="Davidsen T.M."/>
            <person name="Wayne K.J."/>
            <person name="Tettelin H."/>
            <person name="Glass J.I."/>
            <person name="Rusch D."/>
            <person name="Podicherti R."/>
            <person name="Tsui H.-C.T."/>
            <person name="Winkler M.E."/>
        </authorList>
    </citation>
    <scope>NUCLEOTIDE SEQUENCE</scope>
</reference>
<gene>
    <name evidence="1" type="ORF">METZ01_LOCUS35819</name>
</gene>
<dbReference type="AlphaFoldDB" id="A0A381QUB6"/>
<name>A0A381QUB6_9ZZZZ</name>
<dbReference type="EMBL" id="UINC01001529">
    <property type="protein sequence ID" value="SUZ82965.1"/>
    <property type="molecule type" value="Genomic_DNA"/>
</dbReference>
<evidence type="ECO:0000313" key="1">
    <source>
        <dbReference type="EMBL" id="SUZ82965.1"/>
    </source>
</evidence>
<sequence>MEANMSESTDVATRGMRSPENVMRLSRMGSSFQTRLSFMRSLTRRISREKWKFEKIRFDVDKDGYGVSVYAVHTLERTYSLITFTNAIAPEMRTDRVVAEVWDATFNLFDGVPTEADIKRLSLNTPKQEAGRFSPSELVLARANKSLRLFEHVVSCLSEGKQPDVEFLASVGYLMRTTAVYGSGKFGCADREKISKRPETRGAFQVELLTVYLFRWFTIELVEHVAKLRGGGKAVSLNPEISKYLGIGNATGLGMAPFLIKHPVLIHNWVLARETALSRVIALESHTPETLSLFSKYLQRAIQHIAEWNVEDQLQTARILKTREDMNQLSNWFADEENLKQPFLWQRVMLFAESNFSLEGQELTISLLLEPHGELVDDLADAMHTSTVTELDPSMRLTQLNELLQKSFSWALEIDFTEPEKQRRFWYYSEEKLEPRFGDRYADPGAEQEMPLAVGRDVYLLSKKIKSISVDISVGEFVQNFPEFRHIVRRVQTVVRFPYAEIRDNIVDAEMRPIDLLRFKLAFFGASKFDPKSELWTRITMFQGAPLPDQFAAKESDEWAFPVIPVQEVG</sequence>
<accession>A0A381QUB6</accession>
<organism evidence="1">
    <name type="scientific">marine metagenome</name>
    <dbReference type="NCBI Taxonomy" id="408172"/>
    <lineage>
        <taxon>unclassified sequences</taxon>
        <taxon>metagenomes</taxon>
        <taxon>ecological metagenomes</taxon>
    </lineage>
</organism>
<proteinExistence type="predicted"/>
<protein>
    <submittedName>
        <fullName evidence="1">Uncharacterized protein</fullName>
    </submittedName>
</protein>